<dbReference type="PANTHER" id="PTHR22943">
    <property type="entry name" value="7-TRANSMEMBRANE DOMAIN RECEPTOR C.ELEGANS"/>
    <property type="match status" value="1"/>
</dbReference>
<evidence type="ECO:0000256" key="17">
    <source>
        <dbReference type="ARBA" id="ARBA00078653"/>
    </source>
</evidence>
<evidence type="ECO:0000256" key="16">
    <source>
        <dbReference type="ARBA" id="ARBA00067967"/>
    </source>
</evidence>
<evidence type="ECO:0000256" key="5">
    <source>
        <dbReference type="ARBA" id="ARBA00022692"/>
    </source>
</evidence>
<feature type="transmembrane region" description="Helical" evidence="19">
    <location>
        <begin position="162"/>
        <end position="185"/>
    </location>
</feature>
<evidence type="ECO:0000256" key="15">
    <source>
        <dbReference type="ARBA" id="ARBA00064300"/>
    </source>
</evidence>
<reference evidence="20" key="1">
    <citation type="submission" date="2022-11" db="EMBL/GenBank/DDBJ databases">
        <authorList>
            <person name="Kikuchi T."/>
        </authorList>
    </citation>
    <scope>NUCLEOTIDE SEQUENCE</scope>
    <source>
        <strain evidence="20">PS1010</strain>
    </source>
</reference>
<comment type="similarity">
    <text evidence="14">Belongs to the nematode receptor-like protein str family.</text>
</comment>
<evidence type="ECO:0000256" key="13">
    <source>
        <dbReference type="ARBA" id="ARBA00054965"/>
    </source>
</evidence>
<evidence type="ECO:0000256" key="18">
    <source>
        <dbReference type="ARBA" id="ARBA00082489"/>
    </source>
</evidence>
<dbReference type="GO" id="GO:0006935">
    <property type="term" value="P:chemotaxis"/>
    <property type="evidence" value="ECO:0007669"/>
    <property type="project" value="UniProtKB-KW"/>
</dbReference>
<keyword evidence="7 19" id="KW-1133">Transmembrane helix</keyword>
<keyword evidence="9 19" id="KW-0472">Membrane</keyword>
<evidence type="ECO:0000256" key="2">
    <source>
        <dbReference type="ARBA" id="ARBA00022475"/>
    </source>
</evidence>
<dbReference type="GO" id="GO:0060170">
    <property type="term" value="C:ciliary membrane"/>
    <property type="evidence" value="ECO:0007669"/>
    <property type="project" value="UniProtKB-SubCell"/>
</dbReference>
<evidence type="ECO:0000256" key="6">
    <source>
        <dbReference type="ARBA" id="ARBA00022725"/>
    </source>
</evidence>
<protein>
    <recommendedName>
        <fullName evidence="16">Serpentine receptor class r-10</fullName>
    </recommendedName>
    <alternativeName>
        <fullName evidence="17">Odorant response abnormal protein 10</fullName>
    </alternativeName>
    <alternativeName>
        <fullName evidence="18">Olfactory receptor 10</fullName>
    </alternativeName>
</protein>
<evidence type="ECO:0000313" key="20">
    <source>
        <dbReference type="EMBL" id="CAI5452269.1"/>
    </source>
</evidence>
<dbReference type="AlphaFoldDB" id="A0A9P1IWE0"/>
<feature type="transmembrane region" description="Helical" evidence="19">
    <location>
        <begin position="12"/>
        <end position="32"/>
    </location>
</feature>
<evidence type="ECO:0000256" key="14">
    <source>
        <dbReference type="ARBA" id="ARBA00061678"/>
    </source>
</evidence>
<dbReference type="SUPFAM" id="SSF81321">
    <property type="entry name" value="Family A G protein-coupled receptor-like"/>
    <property type="match status" value="1"/>
</dbReference>
<feature type="transmembrane region" description="Helical" evidence="19">
    <location>
        <begin position="47"/>
        <end position="72"/>
    </location>
</feature>
<proteinExistence type="inferred from homology"/>
<gene>
    <name evidence="20" type="ORF">CAMP_LOCUS14906</name>
</gene>
<keyword evidence="4" id="KW-0716">Sensory transduction</keyword>
<accession>A0A9P1IWE0</accession>
<evidence type="ECO:0000256" key="10">
    <source>
        <dbReference type="ARBA" id="ARBA00023170"/>
    </source>
</evidence>
<comment type="caution">
    <text evidence="20">The sequence shown here is derived from an EMBL/GenBank/DDBJ whole genome shotgun (WGS) entry which is preliminary data.</text>
</comment>
<evidence type="ECO:0000313" key="21">
    <source>
        <dbReference type="Proteomes" id="UP001152747"/>
    </source>
</evidence>
<evidence type="ECO:0000256" key="3">
    <source>
        <dbReference type="ARBA" id="ARBA00022500"/>
    </source>
</evidence>
<evidence type="ECO:0000256" key="12">
    <source>
        <dbReference type="ARBA" id="ARBA00023273"/>
    </source>
</evidence>
<dbReference type="Proteomes" id="UP001152747">
    <property type="component" value="Unassembled WGS sequence"/>
</dbReference>
<dbReference type="OrthoDB" id="5859135at2759"/>
<comment type="subunit">
    <text evidence="15">Interacts with odr-4.</text>
</comment>
<feature type="transmembrane region" description="Helical" evidence="19">
    <location>
        <begin position="240"/>
        <end position="263"/>
    </location>
</feature>
<evidence type="ECO:0000256" key="1">
    <source>
        <dbReference type="ARBA" id="ARBA00004272"/>
    </source>
</evidence>
<dbReference type="InterPro" id="IPR019428">
    <property type="entry name" value="7TM_GPCR_serpentine_rcpt_Str"/>
</dbReference>
<evidence type="ECO:0000256" key="19">
    <source>
        <dbReference type="SAM" id="Phobius"/>
    </source>
</evidence>
<dbReference type="PANTHER" id="PTHR22943:SF103">
    <property type="entry name" value="SEVEN TM RECEPTOR"/>
    <property type="match status" value="1"/>
</dbReference>
<dbReference type="GO" id="GO:0038022">
    <property type="term" value="F:G protein-coupled olfactory receptor activity"/>
    <property type="evidence" value="ECO:0007669"/>
    <property type="project" value="TreeGrafter"/>
</dbReference>
<keyword evidence="11" id="KW-0325">Glycoprotein</keyword>
<evidence type="ECO:0000256" key="9">
    <source>
        <dbReference type="ARBA" id="ARBA00023136"/>
    </source>
</evidence>
<evidence type="ECO:0000256" key="8">
    <source>
        <dbReference type="ARBA" id="ARBA00023069"/>
    </source>
</evidence>
<organism evidence="20 21">
    <name type="scientific">Caenorhabditis angaria</name>
    <dbReference type="NCBI Taxonomy" id="860376"/>
    <lineage>
        <taxon>Eukaryota</taxon>
        <taxon>Metazoa</taxon>
        <taxon>Ecdysozoa</taxon>
        <taxon>Nematoda</taxon>
        <taxon>Chromadorea</taxon>
        <taxon>Rhabditida</taxon>
        <taxon>Rhabditina</taxon>
        <taxon>Rhabditomorpha</taxon>
        <taxon>Rhabditoidea</taxon>
        <taxon>Rhabditidae</taxon>
        <taxon>Peloderinae</taxon>
        <taxon>Caenorhabditis</taxon>
    </lineage>
</organism>
<keyword evidence="5 19" id="KW-0812">Transmembrane</keyword>
<name>A0A9P1IWE0_9PELO</name>
<evidence type="ECO:0000256" key="7">
    <source>
        <dbReference type="ARBA" id="ARBA00022989"/>
    </source>
</evidence>
<comment type="function">
    <text evidence="13">An odorant receptor which affects chemotaxis to the volatile odorant diacetyl. Specifies AWA neuronal cell fate via the odr-7 pathway.</text>
</comment>
<keyword evidence="10" id="KW-0675">Receptor</keyword>
<sequence length="292" mass="33886">MFLIKTKSKNKFGSYKYLMFCFALFSIWYAFIDFITQPAMHSYKNSYIVLCATTYCTSYGLTLVLLAIHFVYRYFAIKSFKIVKHFQFPYLLIWPSIFLIIAVIWWLDVYFFLSSNVLIDEYMRKTIKLHYEDDIEKLSYIGPLYFTYDTNGKKLIQWKSCLGMLCVAIISIVTLTIIIVLGTVIRNTKKNLNNSTASLKVRKQLDKALRLQTIVPICFMYSPTTILFIAPIFGVELGSMANITSICLALYPVIDPLVVMFIIQDYREYIINKLQSKRNSPIICTGINAFPI</sequence>
<dbReference type="Pfam" id="PF10326">
    <property type="entry name" value="7TM_GPCR_Str"/>
    <property type="match status" value="1"/>
</dbReference>
<comment type="subcellular location">
    <subcellularLocation>
        <location evidence="1">Cell projection</location>
        <location evidence="1">Cilium membrane</location>
        <topology evidence="1">Multi-pass membrane protein</topology>
    </subcellularLocation>
</comment>
<dbReference type="EMBL" id="CANHGI010000005">
    <property type="protein sequence ID" value="CAI5452269.1"/>
    <property type="molecule type" value="Genomic_DNA"/>
</dbReference>
<feature type="transmembrane region" description="Helical" evidence="19">
    <location>
        <begin position="213"/>
        <end position="234"/>
    </location>
</feature>
<dbReference type="GO" id="GO:0042048">
    <property type="term" value="P:olfactory behavior"/>
    <property type="evidence" value="ECO:0007669"/>
    <property type="project" value="TreeGrafter"/>
</dbReference>
<keyword evidence="12" id="KW-0966">Cell projection</keyword>
<keyword evidence="8" id="KW-0969">Cilium</keyword>
<keyword evidence="3" id="KW-0145">Chemotaxis</keyword>
<feature type="transmembrane region" description="Helical" evidence="19">
    <location>
        <begin position="92"/>
        <end position="113"/>
    </location>
</feature>
<keyword evidence="6" id="KW-0552">Olfaction</keyword>
<evidence type="ECO:0000256" key="11">
    <source>
        <dbReference type="ARBA" id="ARBA00023180"/>
    </source>
</evidence>
<evidence type="ECO:0000256" key="4">
    <source>
        <dbReference type="ARBA" id="ARBA00022606"/>
    </source>
</evidence>
<dbReference type="FunFam" id="1.20.1070.10:FF:000128">
    <property type="entry name" value="Seven TM Receptor"/>
    <property type="match status" value="1"/>
</dbReference>
<keyword evidence="2" id="KW-1003">Cell membrane</keyword>
<keyword evidence="21" id="KW-1185">Reference proteome</keyword>